<feature type="non-terminal residue" evidence="4">
    <location>
        <position position="293"/>
    </location>
</feature>
<dbReference type="Proteomes" id="UP000466442">
    <property type="component" value="Linkage Group LG1"/>
</dbReference>
<dbReference type="SUPFAM" id="SSF53649">
    <property type="entry name" value="Alkaline phosphatase-like"/>
    <property type="match status" value="1"/>
</dbReference>
<feature type="domain" description="Sulfatase N-terminal" evidence="3">
    <location>
        <begin position="16"/>
        <end position="96"/>
    </location>
</feature>
<dbReference type="AlphaFoldDB" id="A0A8S9Y807"/>
<name>A0A8S9Y807_APOLU</name>
<organism evidence="4 5">
    <name type="scientific">Apolygus lucorum</name>
    <name type="common">Small green plant bug</name>
    <name type="synonym">Lygocoris lucorum</name>
    <dbReference type="NCBI Taxonomy" id="248454"/>
    <lineage>
        <taxon>Eukaryota</taxon>
        <taxon>Metazoa</taxon>
        <taxon>Ecdysozoa</taxon>
        <taxon>Arthropoda</taxon>
        <taxon>Hexapoda</taxon>
        <taxon>Insecta</taxon>
        <taxon>Pterygota</taxon>
        <taxon>Neoptera</taxon>
        <taxon>Paraneoptera</taxon>
        <taxon>Hemiptera</taxon>
        <taxon>Heteroptera</taxon>
        <taxon>Panheteroptera</taxon>
        <taxon>Cimicomorpha</taxon>
        <taxon>Miridae</taxon>
        <taxon>Mirini</taxon>
        <taxon>Apolygus</taxon>
    </lineage>
</organism>
<dbReference type="PANTHER" id="PTHR43108">
    <property type="entry name" value="N-ACETYLGLUCOSAMINE-6-SULFATASE FAMILY MEMBER"/>
    <property type="match status" value="1"/>
</dbReference>
<accession>A0A8S9Y807</accession>
<evidence type="ECO:0000256" key="1">
    <source>
        <dbReference type="ARBA" id="ARBA00001913"/>
    </source>
</evidence>
<evidence type="ECO:0000313" key="5">
    <source>
        <dbReference type="Proteomes" id="UP000466442"/>
    </source>
</evidence>
<evidence type="ECO:0000313" key="4">
    <source>
        <dbReference type="EMBL" id="KAF6217400.1"/>
    </source>
</evidence>
<dbReference type="InterPro" id="IPR000917">
    <property type="entry name" value="Sulfatase_N"/>
</dbReference>
<evidence type="ECO:0000256" key="2">
    <source>
        <dbReference type="ARBA" id="ARBA00008779"/>
    </source>
</evidence>
<dbReference type="OrthoDB" id="96314at2759"/>
<comment type="caution">
    <text evidence="4">The sequence shown here is derived from an EMBL/GenBank/DDBJ whole genome shotgun (WGS) entry which is preliminary data.</text>
</comment>
<dbReference type="Pfam" id="PF00884">
    <property type="entry name" value="Sulfatase"/>
    <property type="match status" value="1"/>
</dbReference>
<proteinExistence type="inferred from homology"/>
<protein>
    <recommendedName>
        <fullName evidence="3">Sulfatase N-terminal domain-containing protein</fullName>
    </recommendedName>
</protein>
<sequence>YGQKSVGGPEHVPPGWDSWVGLVGNSRYYNYSLSINGTAKKYTTEYLTNVLSAFAEEFLDYQRPENSPFLMVLAPPAPHAPFTPEPKYVGKFKDKRVPREPHFNTANNSDKHWLVRMKPVPLPNETVELLDDYYAMRWETLLSKSMSTNPILLIDIHATILQMAGVQPMSTDGRSILPIEPTGNRTFYLEYRGEGSEKYDPSCPWRDNHLSLCSSKACCKCQDSTNNTYSCVRSVIDEVEDFVFCRFEDDEAFVEAYDMIKDPYQLVNLYPGLDPAKKKHFSVLLDSWMPVED</sequence>
<dbReference type="GO" id="GO:0008449">
    <property type="term" value="F:N-acetylglucosamine-6-sulfatase activity"/>
    <property type="evidence" value="ECO:0007669"/>
    <property type="project" value="TreeGrafter"/>
</dbReference>
<evidence type="ECO:0000259" key="3">
    <source>
        <dbReference type="Pfam" id="PF00884"/>
    </source>
</evidence>
<comment type="cofactor">
    <cofactor evidence="1">
        <name>Ca(2+)</name>
        <dbReference type="ChEBI" id="CHEBI:29108"/>
    </cofactor>
</comment>
<dbReference type="EMBL" id="WIXP02000001">
    <property type="protein sequence ID" value="KAF6217400.1"/>
    <property type="molecule type" value="Genomic_DNA"/>
</dbReference>
<dbReference type="Gene3D" id="3.40.720.10">
    <property type="entry name" value="Alkaline Phosphatase, subunit A"/>
    <property type="match status" value="2"/>
</dbReference>
<dbReference type="GO" id="GO:0005539">
    <property type="term" value="F:glycosaminoglycan binding"/>
    <property type="evidence" value="ECO:0007669"/>
    <property type="project" value="TreeGrafter"/>
</dbReference>
<reference evidence="4" key="1">
    <citation type="journal article" date="2021" name="Mol. Ecol. Resour.">
        <title>Apolygus lucorum genome provides insights into omnivorousness and mesophyll feeding.</title>
        <authorList>
            <person name="Liu Y."/>
            <person name="Liu H."/>
            <person name="Wang H."/>
            <person name="Huang T."/>
            <person name="Liu B."/>
            <person name="Yang B."/>
            <person name="Yin L."/>
            <person name="Li B."/>
            <person name="Zhang Y."/>
            <person name="Zhang S."/>
            <person name="Jiang F."/>
            <person name="Zhang X."/>
            <person name="Ren Y."/>
            <person name="Wang B."/>
            <person name="Wang S."/>
            <person name="Lu Y."/>
            <person name="Wu K."/>
            <person name="Fan W."/>
            <person name="Wang G."/>
        </authorList>
    </citation>
    <scope>NUCLEOTIDE SEQUENCE</scope>
    <source>
        <strain evidence="4">12Hb</strain>
    </source>
</reference>
<dbReference type="InterPro" id="IPR017850">
    <property type="entry name" value="Alkaline_phosphatase_core_sf"/>
</dbReference>
<keyword evidence="5" id="KW-1185">Reference proteome</keyword>
<dbReference type="PANTHER" id="PTHR43108:SF8">
    <property type="entry name" value="SD21168P"/>
    <property type="match status" value="1"/>
</dbReference>
<comment type="similarity">
    <text evidence="2">Belongs to the sulfatase family.</text>
</comment>
<gene>
    <name evidence="4" type="ORF">GE061_001755</name>
</gene>